<dbReference type="STRING" id="313368.SAMN04488012_10650"/>
<dbReference type="GO" id="GO:0016887">
    <property type="term" value="F:ATP hydrolysis activity"/>
    <property type="evidence" value="ECO:0007669"/>
    <property type="project" value="InterPro"/>
</dbReference>
<dbReference type="Gene3D" id="3.40.50.300">
    <property type="entry name" value="P-loop containing nucleotide triphosphate hydrolases"/>
    <property type="match status" value="1"/>
</dbReference>
<evidence type="ECO:0000259" key="1">
    <source>
        <dbReference type="Pfam" id="PF13401"/>
    </source>
</evidence>
<keyword evidence="3" id="KW-1185">Reference proteome</keyword>
<dbReference type="AlphaFoldDB" id="A0A1M6HKN9"/>
<evidence type="ECO:0000313" key="3">
    <source>
        <dbReference type="Proteomes" id="UP000184040"/>
    </source>
</evidence>
<accession>A0A1M6HKN9</accession>
<dbReference type="EMBL" id="FQZA01000006">
    <property type="protein sequence ID" value="SHJ22733.1"/>
    <property type="molecule type" value="Genomic_DNA"/>
</dbReference>
<gene>
    <name evidence="2" type="ORF">SAMN04488012_10650</name>
</gene>
<dbReference type="InterPro" id="IPR049945">
    <property type="entry name" value="AAA_22"/>
</dbReference>
<dbReference type="InterPro" id="IPR027417">
    <property type="entry name" value="P-loop_NTPase"/>
</dbReference>
<proteinExistence type="predicted"/>
<dbReference type="Pfam" id="PF13401">
    <property type="entry name" value="AAA_22"/>
    <property type="match status" value="1"/>
</dbReference>
<evidence type="ECO:0000313" key="2">
    <source>
        <dbReference type="EMBL" id="SHJ22733.1"/>
    </source>
</evidence>
<reference evidence="2 3" key="1">
    <citation type="submission" date="2016-11" db="EMBL/GenBank/DDBJ databases">
        <authorList>
            <person name="Jaros S."/>
            <person name="Januszkiewicz K."/>
            <person name="Wedrychowicz H."/>
        </authorList>
    </citation>
    <scope>NUCLEOTIDE SEQUENCE [LARGE SCALE GENOMIC DNA]</scope>
    <source>
        <strain evidence="2 3">DSM 26892</strain>
    </source>
</reference>
<name>A0A1M6HKN9_9RHOB</name>
<dbReference type="SUPFAM" id="SSF52540">
    <property type="entry name" value="P-loop containing nucleoside triphosphate hydrolases"/>
    <property type="match status" value="1"/>
</dbReference>
<protein>
    <submittedName>
        <fullName evidence="2">AAA domain-containing protein</fullName>
    </submittedName>
</protein>
<sequence length="388" mass="43775">MYVSRREIEGRFESALGTSHAILIYGESGNGKSWLYKEFFSSRDVFFCVVDLNTARSEGFDVALEEAYISEPTDIKKKRTRKKGVGLRYVFTAAAEVSSESELLDVRVFERLLRSIRTLAGDRQAFVVFDNLEQIAHSEDELRKLADCIIRVDNERYAAYEVRMLIVGTPGDLREIIARHGDVNTLTNRMRTLPEVGRMTPQEAKKLLQRGFKEFLGLRIESEQKTLDKILFLSDRVAEQVHALALEIANFAVEEGAVSNRVVKLGTDAWLSDSLAAVKDQIRPLMNKKKKDIQRVDQVIFSLGQIQSENFSHNDVESIIEKNFPDTVSGRSGLGVSHIMKNRLSDGDGRIIVPNPNSPTYRISNAKIRMAIRACVVIEKDGTISMKD</sequence>
<dbReference type="Proteomes" id="UP000184040">
    <property type="component" value="Unassembled WGS sequence"/>
</dbReference>
<organism evidence="2 3">
    <name type="scientific">Palleronia salina</name>
    <dbReference type="NCBI Taxonomy" id="313368"/>
    <lineage>
        <taxon>Bacteria</taxon>
        <taxon>Pseudomonadati</taxon>
        <taxon>Pseudomonadota</taxon>
        <taxon>Alphaproteobacteria</taxon>
        <taxon>Rhodobacterales</taxon>
        <taxon>Roseobacteraceae</taxon>
        <taxon>Palleronia</taxon>
    </lineage>
</organism>
<feature type="domain" description="ORC1/DEAH AAA+ ATPase" evidence="1">
    <location>
        <begin position="21"/>
        <end position="176"/>
    </location>
</feature>